<dbReference type="EMBL" id="CADCTV010000066">
    <property type="protein sequence ID" value="CAA9298466.1"/>
    <property type="molecule type" value="Genomic_DNA"/>
</dbReference>
<reference evidence="2" key="1">
    <citation type="submission" date="2020-02" db="EMBL/GenBank/DDBJ databases">
        <authorList>
            <person name="Meier V. D."/>
        </authorList>
    </citation>
    <scope>NUCLEOTIDE SEQUENCE</scope>
    <source>
        <strain evidence="2">AVDCRST_MAG89</strain>
    </source>
</reference>
<accession>A0A6J4K7Q8</accession>
<evidence type="ECO:0000313" key="2">
    <source>
        <dbReference type="EMBL" id="CAA9298466.1"/>
    </source>
</evidence>
<proteinExistence type="predicted"/>
<feature type="non-terminal residue" evidence="2">
    <location>
        <position position="164"/>
    </location>
</feature>
<feature type="non-terminal residue" evidence="2">
    <location>
        <position position="1"/>
    </location>
</feature>
<feature type="compositionally biased region" description="Basic and acidic residues" evidence="1">
    <location>
        <begin position="79"/>
        <end position="95"/>
    </location>
</feature>
<feature type="region of interest" description="Disordered" evidence="1">
    <location>
        <begin position="60"/>
        <end position="117"/>
    </location>
</feature>
<dbReference type="AlphaFoldDB" id="A0A6J4K7Q8"/>
<sequence>DSRSDEASGHCASRPCDRVRRRRRAGCFHRYGGAGHRDRGGPRPGHRCLCSGARARGWLGHRSRRQDGDHPERRLRRVPARDPHRQARRPHPLDHGRRHRSTQRFVQPGAGQPGRLHAARGQPAVHAGGADIRGPGRLGARHLQLRLHAARRHGHARHDHGHRV</sequence>
<name>A0A6J4K7Q8_9BACT</name>
<evidence type="ECO:0000256" key="1">
    <source>
        <dbReference type="SAM" id="MobiDB-lite"/>
    </source>
</evidence>
<protein>
    <submittedName>
        <fullName evidence="2">Uncharacterized protein</fullName>
    </submittedName>
</protein>
<organism evidence="2">
    <name type="scientific">uncultured Gemmatimonadota bacterium</name>
    <dbReference type="NCBI Taxonomy" id="203437"/>
    <lineage>
        <taxon>Bacteria</taxon>
        <taxon>Pseudomonadati</taxon>
        <taxon>Gemmatimonadota</taxon>
        <taxon>environmental samples</taxon>
    </lineage>
</organism>
<gene>
    <name evidence="2" type="ORF">AVDCRST_MAG89-286</name>
</gene>